<feature type="signal peptide" evidence="1">
    <location>
        <begin position="1"/>
        <end position="25"/>
    </location>
</feature>
<keyword evidence="4" id="KW-1185">Reference proteome</keyword>
<dbReference type="CDD" id="cd01823">
    <property type="entry name" value="SEST_like"/>
    <property type="match status" value="1"/>
</dbReference>
<proteinExistence type="predicted"/>
<keyword evidence="1" id="KW-0732">Signal</keyword>
<dbReference type="InterPro" id="IPR037460">
    <property type="entry name" value="SEST-like"/>
</dbReference>
<dbReference type="PANTHER" id="PTHR37981:SF1">
    <property type="entry name" value="SGNH HYDROLASE-TYPE ESTERASE DOMAIN-CONTAINING PROTEIN"/>
    <property type="match status" value="1"/>
</dbReference>
<dbReference type="PANTHER" id="PTHR37981">
    <property type="entry name" value="LIPASE 2"/>
    <property type="match status" value="1"/>
</dbReference>
<dbReference type="PROSITE" id="PS51257">
    <property type="entry name" value="PROKAR_LIPOPROTEIN"/>
    <property type="match status" value="1"/>
</dbReference>
<evidence type="ECO:0000256" key="1">
    <source>
        <dbReference type="SAM" id="SignalP"/>
    </source>
</evidence>
<dbReference type="EMBL" id="BAABKM010000002">
    <property type="protein sequence ID" value="GAA4706760.1"/>
    <property type="molecule type" value="Genomic_DNA"/>
</dbReference>
<dbReference type="Proteomes" id="UP001499974">
    <property type="component" value="Unassembled WGS sequence"/>
</dbReference>
<organism evidence="3 4">
    <name type="scientific">Nocardioides conyzicola</name>
    <dbReference type="NCBI Taxonomy" id="1651781"/>
    <lineage>
        <taxon>Bacteria</taxon>
        <taxon>Bacillati</taxon>
        <taxon>Actinomycetota</taxon>
        <taxon>Actinomycetes</taxon>
        <taxon>Propionibacteriales</taxon>
        <taxon>Nocardioidaceae</taxon>
        <taxon>Nocardioides</taxon>
    </lineage>
</organism>
<protein>
    <submittedName>
        <fullName evidence="3">SGNH/GDSL hydrolase family protein</fullName>
    </submittedName>
</protein>
<evidence type="ECO:0000259" key="2">
    <source>
        <dbReference type="Pfam" id="PF13472"/>
    </source>
</evidence>
<dbReference type="Pfam" id="PF13472">
    <property type="entry name" value="Lipase_GDSL_2"/>
    <property type="match status" value="1"/>
</dbReference>
<accession>A0ABP8XFU6</accession>
<feature type="chain" id="PRO_5047126210" evidence="1">
    <location>
        <begin position="26"/>
        <end position="311"/>
    </location>
</feature>
<dbReference type="GO" id="GO:0016787">
    <property type="term" value="F:hydrolase activity"/>
    <property type="evidence" value="ECO:0007669"/>
    <property type="project" value="UniProtKB-KW"/>
</dbReference>
<name>A0ABP8XFU6_9ACTN</name>
<evidence type="ECO:0000313" key="3">
    <source>
        <dbReference type="EMBL" id="GAA4706760.1"/>
    </source>
</evidence>
<dbReference type="Gene3D" id="3.40.50.1110">
    <property type="entry name" value="SGNH hydrolase"/>
    <property type="match status" value="1"/>
</dbReference>
<reference evidence="4" key="1">
    <citation type="journal article" date="2019" name="Int. J. Syst. Evol. Microbiol.">
        <title>The Global Catalogue of Microorganisms (GCM) 10K type strain sequencing project: providing services to taxonomists for standard genome sequencing and annotation.</title>
        <authorList>
            <consortium name="The Broad Institute Genomics Platform"/>
            <consortium name="The Broad Institute Genome Sequencing Center for Infectious Disease"/>
            <person name="Wu L."/>
            <person name="Ma J."/>
        </authorList>
    </citation>
    <scope>NUCLEOTIDE SEQUENCE [LARGE SCALE GENOMIC DNA]</scope>
    <source>
        <strain evidence="4">JCM 18531</strain>
    </source>
</reference>
<gene>
    <name evidence="3" type="ORF">GCM10023349_26280</name>
</gene>
<dbReference type="SUPFAM" id="SSF52266">
    <property type="entry name" value="SGNH hydrolase"/>
    <property type="match status" value="1"/>
</dbReference>
<dbReference type="InterPro" id="IPR036514">
    <property type="entry name" value="SGNH_hydro_sf"/>
</dbReference>
<sequence>MVVSIRPARTVGPMLRALITLTLLAGVLAGCGNDTEAAPAPGPARTTGSPTTAPTAYDRYVALGDSYTAGPLIPPTDTSTACLRSAVNYPALVAQAMPGTELTDVSCSGADTQDMTAAQRGMTGSVPPQFDALRKDTDLVTIGLGGNDGGLFGTLLGRCTQLRASDPTGSPCVAELGGRLDPTLERTEHSLVQVVAGVRRHAPRARILLVGYPQIVPASGTCADLPLADGDYAFARQINHELTEAVEDAADEADAEYVDVWAPSAGHDICADDPWINGRITSADRALAYHPLAVEQQHVAQLVLDVLASDR</sequence>
<dbReference type="InterPro" id="IPR013830">
    <property type="entry name" value="SGNH_hydro"/>
</dbReference>
<evidence type="ECO:0000313" key="4">
    <source>
        <dbReference type="Proteomes" id="UP001499974"/>
    </source>
</evidence>
<comment type="caution">
    <text evidence="3">The sequence shown here is derived from an EMBL/GenBank/DDBJ whole genome shotgun (WGS) entry which is preliminary data.</text>
</comment>
<feature type="domain" description="SGNH hydrolase-type esterase" evidence="2">
    <location>
        <begin position="62"/>
        <end position="291"/>
    </location>
</feature>
<keyword evidence="3" id="KW-0378">Hydrolase</keyword>